<evidence type="ECO:0000256" key="4">
    <source>
        <dbReference type="ARBA" id="ARBA00022656"/>
    </source>
</evidence>
<dbReference type="PRINTS" id="PR01488">
    <property type="entry name" value="RTXTOXINA"/>
</dbReference>
<dbReference type="PANTHER" id="PTHR38340:SF1">
    <property type="entry name" value="S-LAYER PROTEIN"/>
    <property type="match status" value="1"/>
</dbReference>
<dbReference type="InterPro" id="IPR050557">
    <property type="entry name" value="RTX_toxin/Mannuronan_C5-epim"/>
</dbReference>
<comment type="caution">
    <text evidence="9">The sequence shown here is derived from an EMBL/GenBank/DDBJ whole genome shotgun (WGS) entry which is preliminary data.</text>
</comment>
<evidence type="ECO:0000256" key="3">
    <source>
        <dbReference type="ARBA" id="ARBA00022525"/>
    </source>
</evidence>
<evidence type="ECO:0000256" key="5">
    <source>
        <dbReference type="ARBA" id="ARBA00022737"/>
    </source>
</evidence>
<dbReference type="Gene3D" id="2.150.10.10">
    <property type="entry name" value="Serralysin-like metalloprotease, C-terminal"/>
    <property type="match status" value="1"/>
</dbReference>
<dbReference type="RefSeq" id="WP_142042385.1">
    <property type="nucleotide sequence ID" value="NZ_JBHTGS010000004.1"/>
</dbReference>
<dbReference type="AlphaFoldDB" id="A0A543B096"/>
<organism evidence="9 10">
    <name type="scientific">Stackebrandtia endophytica</name>
    <dbReference type="NCBI Taxonomy" id="1496996"/>
    <lineage>
        <taxon>Bacteria</taxon>
        <taxon>Bacillati</taxon>
        <taxon>Actinomycetota</taxon>
        <taxon>Actinomycetes</taxon>
        <taxon>Glycomycetales</taxon>
        <taxon>Glycomycetaceae</taxon>
        <taxon>Stackebrandtia</taxon>
    </lineage>
</organism>
<dbReference type="EMBL" id="VFOW01000001">
    <property type="protein sequence ID" value="TQL78244.1"/>
    <property type="molecule type" value="Genomic_DNA"/>
</dbReference>
<keyword evidence="6" id="KW-0843">Virulence</keyword>
<dbReference type="Pfam" id="PF00353">
    <property type="entry name" value="HemolysinCabind"/>
    <property type="match status" value="6"/>
</dbReference>
<evidence type="ECO:0000313" key="10">
    <source>
        <dbReference type="Proteomes" id="UP000317043"/>
    </source>
</evidence>
<feature type="region of interest" description="Disordered" evidence="8">
    <location>
        <begin position="311"/>
        <end position="442"/>
    </location>
</feature>
<gene>
    <name evidence="9" type="ORF">FB566_3827</name>
</gene>
<evidence type="ECO:0000256" key="8">
    <source>
        <dbReference type="SAM" id="MobiDB-lite"/>
    </source>
</evidence>
<dbReference type="InterPro" id="IPR003995">
    <property type="entry name" value="RTX_toxin_determinant-A"/>
</dbReference>
<dbReference type="Pfam" id="PF14891">
    <property type="entry name" value="Peptidase_M91"/>
    <property type="match status" value="1"/>
</dbReference>
<evidence type="ECO:0000256" key="7">
    <source>
        <dbReference type="ARBA" id="ARBA00023136"/>
    </source>
</evidence>
<evidence type="ECO:0000256" key="1">
    <source>
        <dbReference type="ARBA" id="ARBA00004370"/>
    </source>
</evidence>
<dbReference type="GO" id="GO:0005509">
    <property type="term" value="F:calcium ion binding"/>
    <property type="evidence" value="ECO:0007669"/>
    <property type="project" value="InterPro"/>
</dbReference>
<evidence type="ECO:0000256" key="6">
    <source>
        <dbReference type="ARBA" id="ARBA00023026"/>
    </source>
</evidence>
<keyword evidence="3" id="KW-0964">Secreted</keyword>
<reference evidence="9 10" key="1">
    <citation type="submission" date="2019-06" db="EMBL/GenBank/DDBJ databases">
        <title>Sequencing the genomes of 1000 actinobacteria strains.</title>
        <authorList>
            <person name="Klenk H.-P."/>
        </authorList>
    </citation>
    <scope>NUCLEOTIDE SEQUENCE [LARGE SCALE GENOMIC DNA]</scope>
    <source>
        <strain evidence="9 10">DSM 45928</strain>
    </source>
</reference>
<keyword evidence="10" id="KW-1185">Reference proteome</keyword>
<feature type="compositionally biased region" description="Gly residues" evidence="8">
    <location>
        <begin position="312"/>
        <end position="325"/>
    </location>
</feature>
<feature type="region of interest" description="Disordered" evidence="8">
    <location>
        <begin position="648"/>
        <end position="715"/>
    </location>
</feature>
<comment type="subcellular location">
    <subcellularLocation>
        <location evidence="1">Membrane</location>
    </subcellularLocation>
    <subcellularLocation>
        <location evidence="2">Secreted</location>
    </subcellularLocation>
</comment>
<dbReference type="PRINTS" id="PR00313">
    <property type="entry name" value="CABNDNGRPT"/>
</dbReference>
<dbReference type="InterPro" id="IPR011049">
    <property type="entry name" value="Serralysin-like_metalloprot_C"/>
</dbReference>
<dbReference type="GO" id="GO:0005576">
    <property type="term" value="C:extracellular region"/>
    <property type="evidence" value="ECO:0007669"/>
    <property type="project" value="UniProtKB-SubCell"/>
</dbReference>
<dbReference type="InterPro" id="IPR028208">
    <property type="entry name" value="Effector_pro_NleD-like"/>
</dbReference>
<keyword evidence="4" id="KW-0800">Toxin</keyword>
<dbReference type="GO" id="GO:0016020">
    <property type="term" value="C:membrane"/>
    <property type="evidence" value="ECO:0007669"/>
    <property type="project" value="UniProtKB-SubCell"/>
</dbReference>
<evidence type="ECO:0000256" key="2">
    <source>
        <dbReference type="ARBA" id="ARBA00004613"/>
    </source>
</evidence>
<name>A0A543B096_9ACTN</name>
<dbReference type="InterPro" id="IPR001343">
    <property type="entry name" value="Hemolysn_Ca-bd"/>
</dbReference>
<dbReference type="OrthoDB" id="5952792at2"/>
<dbReference type="Gene3D" id="2.160.20.160">
    <property type="match status" value="1"/>
</dbReference>
<dbReference type="GO" id="GO:0090729">
    <property type="term" value="F:toxin activity"/>
    <property type="evidence" value="ECO:0007669"/>
    <property type="project" value="UniProtKB-KW"/>
</dbReference>
<dbReference type="PROSITE" id="PS00330">
    <property type="entry name" value="HEMOLYSIN_CALCIUM"/>
    <property type="match status" value="2"/>
</dbReference>
<proteinExistence type="predicted"/>
<dbReference type="PANTHER" id="PTHR38340">
    <property type="entry name" value="S-LAYER PROTEIN"/>
    <property type="match status" value="1"/>
</dbReference>
<accession>A0A543B096</accession>
<dbReference type="Proteomes" id="UP000317043">
    <property type="component" value="Unassembled WGS sequence"/>
</dbReference>
<evidence type="ECO:0000313" key="9">
    <source>
        <dbReference type="EMBL" id="TQL78244.1"/>
    </source>
</evidence>
<keyword evidence="7" id="KW-0472">Membrane</keyword>
<dbReference type="SUPFAM" id="SSF51120">
    <property type="entry name" value="beta-Roll"/>
    <property type="match status" value="3"/>
</dbReference>
<sequence>MTEPPINVDMKWFDLNADPGAIDKAATAWTDLGEVGSTAAEDLQTAAGKVYDDPWKGDTRDSYEIHQKALRDSTDGFTAAAGPVKDALTTIASSLRTAQGKLDTTKSTVVNAVACTVTETQLKFRPKTPEESQQVLDAVDAAKEIRQDLDTALSEQTTALQTAKSDWTALSNDWEDIANGGVLDAFPDMPAAPDDGGVITLPDGTVVVNTGESDDDVSVVTQPDGTVIVTVNGTPTTYPPGTDIVLRTGSGNDTVALTGDTAVTVVAGDGNDAVNADGLFPLMPGPETNQTILGGSGNDTVALGSGDNRVSTGGGNDSVTLGGGDNHVATGDGNDSVDTGSFLNPNGRDGDNIVSTGRGDDTVTTGRGDDRVYTGSGNDSIRDHGGDNVVDAGGGNDTIEVGDGDDTIYGGSGSDSIDTARGGNNSVSGGDGDDTIYGSQNGDDEIYAGAGDDFVNGINGDNHIDGGSGDDILYGGRGDDVIHGGDGDDVMYGGHGDDHVDGGEGTDAAYIQDGSDTTSDENEATEHVDIADTDFINIDGSDHFTTRTQADLDLIAASPSGTQLVDALHENRDPNFWAGNNELTITETTDQNGYATQNKNLWGNHDSAINYNPTFEHAGGKPVNVLYHEMAHVHSYWNGNIDRSEYTGGDDWRNDDDGNPEPVPNSERQATGLPIDHDGDGDYEIDPEQPFHLTDNGLRREMGLPERQQYGRPNP</sequence>
<protein>
    <submittedName>
        <fullName evidence="9">Hemolysin type calcium-binding protein</fullName>
    </submittedName>
</protein>
<keyword evidence="5" id="KW-0677">Repeat</keyword>
<dbReference type="InParanoid" id="A0A543B096"/>
<dbReference type="InterPro" id="IPR018511">
    <property type="entry name" value="Hemolysin-typ_Ca-bd_CS"/>
</dbReference>